<feature type="transmembrane region" description="Helical" evidence="1">
    <location>
        <begin position="6"/>
        <end position="25"/>
    </location>
</feature>
<keyword evidence="1" id="KW-1133">Transmembrane helix</keyword>
<sequence length="49" mass="6024">MIIFFHTYILLLLLNFMQYFLKILVHRVIISNINILIINRLIFQFKSLE</sequence>
<dbReference type="EMBL" id="HF559394">
    <property type="protein sequence ID" value="CCP24182.1"/>
    <property type="molecule type" value="Genomic_DNA"/>
</dbReference>
<dbReference type="HOGENOM" id="CLU_3137863_0_0_14"/>
<evidence type="ECO:0000256" key="1">
    <source>
        <dbReference type="SAM" id="Phobius"/>
    </source>
</evidence>
<keyword evidence="1" id="KW-0812">Transmembrane</keyword>
<evidence type="ECO:0000313" key="3">
    <source>
        <dbReference type="Proteomes" id="UP000010466"/>
    </source>
</evidence>
<dbReference type="Proteomes" id="UP000010466">
    <property type="component" value="Chromosome"/>
</dbReference>
<proteinExistence type="predicted"/>
<dbReference type="AlphaFoldDB" id="L0RVP4"/>
<gene>
    <name evidence="2" type="primary">MCYN0450</name>
    <name evidence="2" type="ordered locus">MCYN_0450</name>
</gene>
<keyword evidence="1" id="KW-0472">Membrane</keyword>
<keyword evidence="3" id="KW-1185">Reference proteome</keyword>
<protein>
    <submittedName>
        <fullName evidence="2">Uncharacterized protein</fullName>
    </submittedName>
</protein>
<accession>L0RVP4</accession>
<dbReference type="KEGG" id="mcy:MCYN_0450"/>
<organism evidence="2 3">
    <name type="scientific">Mycoplasmopsis cynos (strain C142)</name>
    <name type="common">Mycoplasma cynos</name>
    <dbReference type="NCBI Taxonomy" id="1246955"/>
    <lineage>
        <taxon>Bacteria</taxon>
        <taxon>Bacillati</taxon>
        <taxon>Mycoplasmatota</taxon>
        <taxon>Mycoplasmoidales</taxon>
        <taxon>Metamycoplasmataceae</taxon>
        <taxon>Mycoplasmopsis</taxon>
    </lineage>
</organism>
<dbReference type="STRING" id="1246955.MCYN_0450"/>
<reference evidence="3" key="1">
    <citation type="journal article" date="2013" name="Genome Announc.">
        <title>Complete genome sequence of Mycoplasma cynos strain C142.</title>
        <authorList>
            <person name="Walker C.A."/>
            <person name="Mannering S.A."/>
            <person name="Shields S."/>
            <person name="Blake D.P."/>
            <person name="Brownlie J."/>
        </authorList>
    </citation>
    <scope>NUCLEOTIDE SEQUENCE [LARGE SCALE GENOMIC DNA]</scope>
    <source>
        <strain evidence="3">C142</strain>
    </source>
</reference>
<name>L0RVP4_MYCC1</name>
<evidence type="ECO:0000313" key="2">
    <source>
        <dbReference type="EMBL" id="CCP24182.1"/>
    </source>
</evidence>